<evidence type="ECO:0000313" key="1">
    <source>
        <dbReference type="EMBL" id="KAA8831437.1"/>
    </source>
</evidence>
<proteinExistence type="predicted"/>
<dbReference type="Proteomes" id="UP000412028">
    <property type="component" value="Unassembled WGS sequence"/>
</dbReference>
<protein>
    <submittedName>
        <fullName evidence="1">Uncharacterized protein</fullName>
    </submittedName>
</protein>
<comment type="caution">
    <text evidence="1">The sequence shown here is derived from an EMBL/GenBank/DDBJ whole genome shotgun (WGS) entry which is preliminary data.</text>
</comment>
<name>A0A5M9ZUU8_9BIFI</name>
<gene>
    <name evidence="1" type="ORF">EMO89_01490</name>
</gene>
<evidence type="ECO:0000313" key="2">
    <source>
        <dbReference type="Proteomes" id="UP000412028"/>
    </source>
</evidence>
<dbReference type="RefSeq" id="WP_150380625.1">
    <property type="nucleotide sequence ID" value="NZ_RZUI01000002.1"/>
</dbReference>
<dbReference type="EMBL" id="RZUI01000002">
    <property type="protein sequence ID" value="KAA8831437.1"/>
    <property type="molecule type" value="Genomic_DNA"/>
</dbReference>
<accession>A0A5M9ZUU8</accession>
<reference evidence="1 2" key="1">
    <citation type="journal article" date="2019" name="Syst. Appl. Microbiol.">
        <title>Characterization of Bifidobacterium species in feaces of the Egyptian fruit bat: Description of B. vespertilionis sp. nov. and B. rousetti sp. nov.</title>
        <authorList>
            <person name="Modesto M."/>
            <person name="Satti M."/>
            <person name="Watanabe K."/>
            <person name="Puglisi E."/>
            <person name="Morelli L."/>
            <person name="Huang C.-H."/>
            <person name="Liou J.-S."/>
            <person name="Miyashita M."/>
            <person name="Tamura T."/>
            <person name="Saito S."/>
            <person name="Mori K."/>
            <person name="Huang L."/>
            <person name="Sciavilla P."/>
            <person name="Sandri C."/>
            <person name="Spiezio C."/>
            <person name="Vitali F."/>
            <person name="Cavalieri D."/>
            <person name="Perpetuini G."/>
            <person name="Tofalo R."/>
            <person name="Bonetti A."/>
            <person name="Arita M."/>
            <person name="Mattarelli P."/>
        </authorList>
    </citation>
    <scope>NUCLEOTIDE SEQUENCE [LARGE SCALE GENOMIC DNA]</scope>
    <source>
        <strain evidence="1 2">RST7</strain>
    </source>
</reference>
<organism evidence="1 2">
    <name type="scientific">Bifidobacterium tissieri</name>
    <dbReference type="NCBI Taxonomy" id="1630162"/>
    <lineage>
        <taxon>Bacteria</taxon>
        <taxon>Bacillati</taxon>
        <taxon>Actinomycetota</taxon>
        <taxon>Actinomycetes</taxon>
        <taxon>Bifidobacteriales</taxon>
        <taxon>Bifidobacteriaceae</taxon>
        <taxon>Bifidobacterium</taxon>
    </lineage>
</organism>
<dbReference type="AlphaFoldDB" id="A0A5M9ZUU8"/>
<dbReference type="OrthoDB" id="3240581at2"/>
<sequence>MATKVEWSPTDYAAQEELLEMIQQSGYSYRVLESKTDIGISFARIRDIALGKRAPVRLSEFIAICQACRQDPVSTLRRIIQRAETIKAPPAPAINADDEQARIEETLRRVQQGDMTIVADHDPLKQQYIDHGDGDDPA</sequence>